<dbReference type="GeneID" id="81594270"/>
<dbReference type="PANTHER" id="PTHR37540">
    <property type="entry name" value="TRANSCRIPTION FACTOR (ACR-2), PUTATIVE-RELATED-RELATED"/>
    <property type="match status" value="1"/>
</dbReference>
<dbReference type="RefSeq" id="XP_056771794.1">
    <property type="nucleotide sequence ID" value="XM_056904027.1"/>
</dbReference>
<dbReference type="PANTHER" id="PTHR37540:SF5">
    <property type="entry name" value="TRANSCRIPTION FACTOR DOMAIN-CONTAINING PROTEIN"/>
    <property type="match status" value="1"/>
</dbReference>
<organism evidence="2 3">
    <name type="scientific">Penicillium daleae</name>
    <dbReference type="NCBI Taxonomy" id="63821"/>
    <lineage>
        <taxon>Eukaryota</taxon>
        <taxon>Fungi</taxon>
        <taxon>Dikarya</taxon>
        <taxon>Ascomycota</taxon>
        <taxon>Pezizomycotina</taxon>
        <taxon>Eurotiomycetes</taxon>
        <taxon>Eurotiomycetidae</taxon>
        <taxon>Eurotiales</taxon>
        <taxon>Aspergillaceae</taxon>
        <taxon>Penicillium</taxon>
    </lineage>
</organism>
<feature type="compositionally biased region" description="Basic and acidic residues" evidence="1">
    <location>
        <begin position="88"/>
        <end position="97"/>
    </location>
</feature>
<dbReference type="Proteomes" id="UP001213681">
    <property type="component" value="Unassembled WGS sequence"/>
</dbReference>
<sequence>MSAKPDDQPVIANAPRSQTKAKAKNDRQKPPVDFLWINAQEENPRDRQASREKQAFIRARHHRLKKESQMRNLQMSMQLQQAESDILQSERTRDHISNDSSIRMSNDDRGLITQSPVLYQSLETCISMAFPYLSRPTNQSMTLYLQHYQAHATKLCFPLGDSQITFRYLRMALNHPALVQILLSTSAFHRATVHYVSGAPPQMIQSSAQDAIRLRSETIKSLQGILIKPYEFYSEATLRVIAHIMCVEAAEANIQAVRAHEKAIKKIIDALGGLNNLGYDAISILYVCDLMRGLINDTPVQLNKSWKWEFKVHRECSFLREDCETMTSSFVGRRFFNSPWSSDLHPELICTLCSIQKLVSLYENVSCSSWKQTRMDNDGLLLLNHELLSLAHDRSLPAFQDTLRLAVLIYTVIRIRGFGGMPCANIFVSNLRKSLERSFASLKGTAPDLLLWILFIGSLGSRSRNCQDWFLLRLQEAAKELSLEKWDHAVRVLQEYFFVYRPSDGPVKELWDSAFRQKTLEVLEG</sequence>
<feature type="compositionally biased region" description="Basic and acidic residues" evidence="1">
    <location>
        <begin position="42"/>
        <end position="52"/>
    </location>
</feature>
<dbReference type="AlphaFoldDB" id="A0AAD6CI61"/>
<protein>
    <submittedName>
        <fullName evidence="2">Uncharacterized protein</fullName>
    </submittedName>
</protein>
<reference evidence="2" key="1">
    <citation type="submission" date="2022-12" db="EMBL/GenBank/DDBJ databases">
        <authorList>
            <person name="Petersen C."/>
        </authorList>
    </citation>
    <scope>NUCLEOTIDE SEQUENCE</scope>
    <source>
        <strain evidence="2">IBT 16125</strain>
    </source>
</reference>
<feature type="region of interest" description="Disordered" evidence="1">
    <location>
        <begin position="87"/>
        <end position="107"/>
    </location>
</feature>
<dbReference type="EMBL" id="JAPVEA010000001">
    <property type="protein sequence ID" value="KAJ5464947.1"/>
    <property type="molecule type" value="Genomic_DNA"/>
</dbReference>
<proteinExistence type="predicted"/>
<evidence type="ECO:0000313" key="2">
    <source>
        <dbReference type="EMBL" id="KAJ5464947.1"/>
    </source>
</evidence>
<reference evidence="2" key="2">
    <citation type="journal article" date="2023" name="IMA Fungus">
        <title>Comparative genomic study of the Penicillium genus elucidates a diverse pangenome and 15 lateral gene transfer events.</title>
        <authorList>
            <person name="Petersen C."/>
            <person name="Sorensen T."/>
            <person name="Nielsen M.R."/>
            <person name="Sondergaard T.E."/>
            <person name="Sorensen J.L."/>
            <person name="Fitzpatrick D.A."/>
            <person name="Frisvad J.C."/>
            <person name="Nielsen K.L."/>
        </authorList>
    </citation>
    <scope>NUCLEOTIDE SEQUENCE</scope>
    <source>
        <strain evidence="2">IBT 16125</strain>
    </source>
</reference>
<evidence type="ECO:0000313" key="3">
    <source>
        <dbReference type="Proteomes" id="UP001213681"/>
    </source>
</evidence>
<dbReference type="Pfam" id="PF11951">
    <property type="entry name" value="Fungal_trans_2"/>
    <property type="match status" value="1"/>
</dbReference>
<gene>
    <name evidence="2" type="ORF">N7458_000633</name>
</gene>
<name>A0AAD6CI61_9EURO</name>
<keyword evidence="3" id="KW-1185">Reference proteome</keyword>
<comment type="caution">
    <text evidence="2">The sequence shown here is derived from an EMBL/GenBank/DDBJ whole genome shotgun (WGS) entry which is preliminary data.</text>
</comment>
<dbReference type="InterPro" id="IPR021858">
    <property type="entry name" value="Fun_TF"/>
</dbReference>
<evidence type="ECO:0000256" key="1">
    <source>
        <dbReference type="SAM" id="MobiDB-lite"/>
    </source>
</evidence>
<accession>A0AAD6CI61</accession>
<feature type="region of interest" description="Disordered" evidence="1">
    <location>
        <begin position="1"/>
        <end position="52"/>
    </location>
</feature>